<evidence type="ECO:0000313" key="2">
    <source>
        <dbReference type="Proteomes" id="UP000295431"/>
    </source>
</evidence>
<evidence type="ECO:0000313" key="1">
    <source>
        <dbReference type="EMBL" id="TDC12235.1"/>
    </source>
</evidence>
<dbReference type="GO" id="GO:0008131">
    <property type="term" value="F:primary methylamine oxidase activity"/>
    <property type="evidence" value="ECO:0007669"/>
    <property type="project" value="InterPro"/>
</dbReference>
<evidence type="ECO:0008006" key="3">
    <source>
        <dbReference type="Google" id="ProtNLM"/>
    </source>
</evidence>
<dbReference type="GO" id="GO:0048038">
    <property type="term" value="F:quinone binding"/>
    <property type="evidence" value="ECO:0007669"/>
    <property type="project" value="InterPro"/>
</dbReference>
<dbReference type="GO" id="GO:0005507">
    <property type="term" value="F:copper ion binding"/>
    <property type="evidence" value="ECO:0007669"/>
    <property type="project" value="InterPro"/>
</dbReference>
<dbReference type="GO" id="GO:0009308">
    <property type="term" value="P:amine metabolic process"/>
    <property type="evidence" value="ECO:0007669"/>
    <property type="project" value="InterPro"/>
</dbReference>
<dbReference type="OrthoDB" id="9772590at2"/>
<dbReference type="SUPFAM" id="SSF49998">
    <property type="entry name" value="Amine oxidase catalytic domain"/>
    <property type="match status" value="1"/>
</dbReference>
<accession>A0A4R4NS64</accession>
<comment type="caution">
    <text evidence="1">The sequence shown here is derived from an EMBL/GenBank/DDBJ whole genome shotgun (WGS) entry which is preliminary data.</text>
</comment>
<gene>
    <name evidence="1" type="ORF">E1284_24570</name>
</gene>
<dbReference type="Gene3D" id="2.70.98.20">
    <property type="entry name" value="Copper amine oxidase, catalytic domain"/>
    <property type="match status" value="1"/>
</dbReference>
<dbReference type="AlphaFoldDB" id="A0A4R4NS64"/>
<keyword evidence="2" id="KW-1185">Reference proteome</keyword>
<protein>
    <recommendedName>
        <fullName evidence="3">Copper amine oxidase catalytic domain-containing protein</fullName>
    </recommendedName>
</protein>
<dbReference type="RefSeq" id="WP_131942496.1">
    <property type="nucleotide sequence ID" value="NZ_BAAAMX010000001.1"/>
</dbReference>
<proteinExistence type="predicted"/>
<reference evidence="1 2" key="1">
    <citation type="submission" date="2019-03" db="EMBL/GenBank/DDBJ databases">
        <title>Draft genome sequences of novel Actinobacteria.</title>
        <authorList>
            <person name="Sahin N."/>
            <person name="Ay H."/>
            <person name="Saygin H."/>
        </authorList>
    </citation>
    <scope>NUCLEOTIDE SEQUENCE [LARGE SCALE GENOMIC DNA]</scope>
    <source>
        <strain evidence="1 2">DSM 45347</strain>
    </source>
</reference>
<dbReference type="InterPro" id="IPR036460">
    <property type="entry name" value="Cu_amine_oxidase_C_sf"/>
</dbReference>
<name>A0A4R4NS64_9ACTN</name>
<organism evidence="1 2">
    <name type="scientific">Actinomadura bangladeshensis</name>
    <dbReference type="NCBI Taxonomy" id="453573"/>
    <lineage>
        <taxon>Bacteria</taxon>
        <taxon>Bacillati</taxon>
        <taxon>Actinomycetota</taxon>
        <taxon>Actinomycetes</taxon>
        <taxon>Streptosporangiales</taxon>
        <taxon>Thermomonosporaceae</taxon>
        <taxon>Actinomadura</taxon>
    </lineage>
</organism>
<dbReference type="Proteomes" id="UP000295431">
    <property type="component" value="Unassembled WGS sequence"/>
</dbReference>
<sequence length="279" mass="32117">MSSSAQVNWPPEAPVWRFRWEAIDGDSEAIAFRDVYFRGMKVLHKASLPMIRVHYESNNGPYKDQLSTWNMRGPVKTYEHVQSGFRHLVVESYHIIGRYHLINRWFFRSDGLILPQLHSAGLQHPATHQHHVYYRFDFDIEGAAGDLALAHMNTGGNWGYGPGWMPLPKETWQVTISANSWAVIDKQTQRGYLINRGPNDAPCDAFEPADMYVVAYHGEEDLKGRLGSPRSADIFSHINNESIDGQDLVFWYVSHLHHQYPGHDGDWHVVGPLLWPIRY</sequence>
<dbReference type="EMBL" id="SMJW01000138">
    <property type="protein sequence ID" value="TDC12235.1"/>
    <property type="molecule type" value="Genomic_DNA"/>
</dbReference>